<dbReference type="Pfam" id="PF13604">
    <property type="entry name" value="AAA_30"/>
    <property type="match status" value="1"/>
</dbReference>
<evidence type="ECO:0000259" key="2">
    <source>
        <dbReference type="Pfam" id="PF13538"/>
    </source>
</evidence>
<name>A0A9D1WD10_9GAMM</name>
<comment type="caution">
    <text evidence="3">The sequence shown here is derived from an EMBL/GenBank/DDBJ whole genome shotgun (WGS) entry which is preliminary data.</text>
</comment>
<keyword evidence="3" id="KW-0378">Hydrolase</keyword>
<reference evidence="3" key="2">
    <citation type="submission" date="2021-04" db="EMBL/GenBank/DDBJ databases">
        <authorList>
            <person name="Gilroy R."/>
        </authorList>
    </citation>
    <scope>NUCLEOTIDE SEQUENCE</scope>
    <source>
        <strain evidence="3">USASDec5-558</strain>
    </source>
</reference>
<evidence type="ECO:0000313" key="3">
    <source>
        <dbReference type="EMBL" id="HIX56659.1"/>
    </source>
</evidence>
<dbReference type="SUPFAM" id="SSF52540">
    <property type="entry name" value="P-loop containing nucleoside triphosphate hydrolases"/>
    <property type="match status" value="2"/>
</dbReference>
<dbReference type="Gene3D" id="3.40.50.300">
    <property type="entry name" value="P-loop containing nucleotide triphosphate hydrolases"/>
    <property type="match status" value="2"/>
</dbReference>
<dbReference type="InterPro" id="IPR027417">
    <property type="entry name" value="P-loop_NTPase"/>
</dbReference>
<keyword evidence="3" id="KW-0347">Helicase</keyword>
<gene>
    <name evidence="3" type="ORF">H9850_04210</name>
</gene>
<keyword evidence="3" id="KW-0547">Nucleotide-binding</keyword>
<proteinExistence type="predicted"/>
<feature type="domain" description="UvrD-like helicase C-terminal" evidence="2">
    <location>
        <begin position="536"/>
        <end position="585"/>
    </location>
</feature>
<dbReference type="CDD" id="cd18809">
    <property type="entry name" value="SF1_C_RecD"/>
    <property type="match status" value="1"/>
</dbReference>
<dbReference type="Pfam" id="PF13538">
    <property type="entry name" value="UvrD_C_2"/>
    <property type="match status" value="1"/>
</dbReference>
<dbReference type="GO" id="GO:0004386">
    <property type="term" value="F:helicase activity"/>
    <property type="evidence" value="ECO:0007669"/>
    <property type="project" value="UniProtKB-KW"/>
</dbReference>
<evidence type="ECO:0000313" key="4">
    <source>
        <dbReference type="Proteomes" id="UP000886829"/>
    </source>
</evidence>
<sequence length="1075" mass="121529">MTDSTFDNNQFYQPSNGQNQAQYEVLPLLRDYFQDYNLTDSQEEAVKQLEAFFASDKQVFLLKGYAGTGKTFLLQGIVRYLSNHEYNVISCAPTGKATIVLHKKVDPTAATIHKTIYQFEVHESKRELLSVQDNIDSQYDIDNDTILSNQTIKPTIVFGTVKHINVDKIVMIVDESSMIPDVYNIDQDSEFICGSGKLLNDIFDCMQLTSYCQHKIIFVGDPAQLPPVKMNYSPALNAEYISQHFNSSSMEYELTDVVRQQGAENPVLGNATYIRTNIQQHSFSNFCLKLQDPDFIAISNSSISNILYKIANQYRQSIQQLSFPTVTLIAATNNKVQEYNSTLRKLVFPQLQQTEDAATAFQQPNAILQAEIQEHTFDLQQGELLLVVRNNYLHGLYNGQQIIIKQYNFDSYREFKVTFRRQQKDKNNNKNKYSKRDVASVTLRFIDVVIIKQNDQDPDNNIEQCCTLLLNRLYTNNSEQLSELNQALIVNFKQRHNKKTFSTTTEEESNAPNNKEEEDQLRQHDQYLNALQANFGYAITCHKAQGSEWSNVYIDCLATTLGKGEAFFRWFYTALTRAKKQVTLINYHPFNSFSKSFKPNYSYGYGSGKSGLSSSASPETKRLPVPHKTPEITHSVTNANDDHNLVPEHHWPQLSVNNTSLTPNDNRVAANVHIDSPAELRNAPLVPRTSQTQQLSTTAQTTEEFNPCAWQDEGWSTDGDYSDYWGQPQTTAPEFDDFYDDYYCDADMACHNSAAPLSSTAPQAPQVQHRAQVQQGTPVQQDYHPLKSLATNNSTVASTGYREYIPYQTQQQQPHTKAEEVSAAITPDKTGVNCVFSPSQQQNAANSFTTPDPSVEPLEAYCQRLVYSSSIPLRAQFDGNFQYQKRMVFVSESDKKKFMRVMLSYNGSEVFSAVMLSKSTLPADVTQQVLALLKANILHNSISQIESSVLPQSTTQTNASLSKEQMSTATLEDAPIPDDIDLSLHDALKVFVTTLKKRNIVVLSWENMHYRLRIKVRYMSVPAGAGTGTTIDLLYNGKNELTHPFPVGQINEQQADLFNAVQKTIEDLGKDTSVR</sequence>
<protein>
    <submittedName>
        <fullName evidence="3">ATP-dependent helicase</fullName>
    </submittedName>
</protein>
<organism evidence="3 4">
    <name type="scientific">Candidatus Anaerobiospirillum pullistercoris</name>
    <dbReference type="NCBI Taxonomy" id="2838452"/>
    <lineage>
        <taxon>Bacteria</taxon>
        <taxon>Pseudomonadati</taxon>
        <taxon>Pseudomonadota</taxon>
        <taxon>Gammaproteobacteria</taxon>
        <taxon>Aeromonadales</taxon>
        <taxon>Succinivibrionaceae</taxon>
        <taxon>Anaerobiospirillum</taxon>
    </lineage>
</organism>
<feature type="region of interest" description="Disordered" evidence="1">
    <location>
        <begin position="608"/>
        <end position="648"/>
    </location>
</feature>
<reference evidence="3" key="1">
    <citation type="journal article" date="2021" name="PeerJ">
        <title>Extensive microbial diversity within the chicken gut microbiome revealed by metagenomics and culture.</title>
        <authorList>
            <person name="Gilroy R."/>
            <person name="Ravi A."/>
            <person name="Getino M."/>
            <person name="Pursley I."/>
            <person name="Horton D.L."/>
            <person name="Alikhan N.F."/>
            <person name="Baker D."/>
            <person name="Gharbi K."/>
            <person name="Hall N."/>
            <person name="Watson M."/>
            <person name="Adriaenssens E.M."/>
            <person name="Foster-Nyarko E."/>
            <person name="Jarju S."/>
            <person name="Secka A."/>
            <person name="Antonio M."/>
            <person name="Oren A."/>
            <person name="Chaudhuri R.R."/>
            <person name="La Ragione R."/>
            <person name="Hildebrand F."/>
            <person name="Pallen M.J."/>
        </authorList>
    </citation>
    <scope>NUCLEOTIDE SEQUENCE</scope>
    <source>
        <strain evidence="3">USASDec5-558</strain>
    </source>
</reference>
<evidence type="ECO:0000256" key="1">
    <source>
        <dbReference type="SAM" id="MobiDB-lite"/>
    </source>
</evidence>
<keyword evidence="3" id="KW-0067">ATP-binding</keyword>
<dbReference type="Proteomes" id="UP000886829">
    <property type="component" value="Unassembled WGS sequence"/>
</dbReference>
<accession>A0A9D1WD10</accession>
<dbReference type="AlphaFoldDB" id="A0A9D1WD10"/>
<feature type="region of interest" description="Disordered" evidence="1">
    <location>
        <begin position="499"/>
        <end position="520"/>
    </location>
</feature>
<dbReference type="EMBL" id="DXEV01000084">
    <property type="protein sequence ID" value="HIX56659.1"/>
    <property type="molecule type" value="Genomic_DNA"/>
</dbReference>
<dbReference type="InterPro" id="IPR027785">
    <property type="entry name" value="UvrD-like_helicase_C"/>
</dbReference>